<sequence length="386" mass="41299">MRPRATKTVTATTTSASCAESFCLCTHTPFFLQSRTQKGNKRTKGEKVGSAQAPTTTKGKSKTKKRKRKRKNTMQEAIIGRMQSGGASWWCCGRGSCECVAADAPTDGPPLVWLQRALDCVSAQGVVDWPALLGVGFAHDLALARRLVAAHAHPDDGISINNVFARRDSHPLRINVLGEAHWAPAPADALVPSTRAWSWETADLPVIPGGDDVIAGLVALAAMQSPSSVRARGLGVSMGLMFLATDTWAMRIGHALTTQSAALSPSAWTREKALAHALLDVIGKDAGLVDHVDCDTRFCMDDPDHAPRFGAPLPEPVADDAAKVYECAINAWRHADLVVCPDETEWARDTGENTIAPPWLGVVSSLCTFVSVGERLYSGDSTQPTL</sequence>
<dbReference type="GeneID" id="36844096"/>
<proteinExistence type="predicted"/>
<gene>
    <name evidence="2" type="ORF">pqer_cds_533</name>
</gene>
<dbReference type="EMBL" id="MG011689">
    <property type="protein sequence ID" value="AVK74955.1"/>
    <property type="molecule type" value="Genomic_DNA"/>
</dbReference>
<reference evidence="2" key="1">
    <citation type="journal article" date="2018" name="Nat. Commun.">
        <title>Diversity and evolution of the emerging Pandoraviridae family.</title>
        <authorList>
            <person name="Legendre M."/>
            <person name="Fabre E."/>
            <person name="Poirot O."/>
            <person name="Jeudy S."/>
            <person name="Lartigue A."/>
            <person name="Alempic J.M."/>
            <person name="Beucher L."/>
            <person name="Philippe N."/>
            <person name="Bertaux L."/>
            <person name="Christo-Foroux E."/>
            <person name="Labadie K."/>
            <person name="Coute Y."/>
            <person name="Abergel C."/>
            <person name="Claverie J.M."/>
        </authorList>
    </citation>
    <scope>NUCLEOTIDE SEQUENCE [LARGE SCALE GENOMIC DNA]</scope>
    <source>
        <strain evidence="2">Quercus</strain>
    </source>
</reference>
<dbReference type="RefSeq" id="YP_009483224.1">
    <property type="nucleotide sequence ID" value="NC_037667.1"/>
</dbReference>
<dbReference type="KEGG" id="vg:36844096"/>
<name>A0A2U7U991_9VIRU</name>
<feature type="region of interest" description="Disordered" evidence="1">
    <location>
        <begin position="36"/>
        <end position="73"/>
    </location>
</feature>
<feature type="compositionally biased region" description="Basic residues" evidence="1">
    <location>
        <begin position="59"/>
        <end position="72"/>
    </location>
</feature>
<dbReference type="Proteomes" id="UP000248852">
    <property type="component" value="Segment"/>
</dbReference>
<evidence type="ECO:0000313" key="2">
    <source>
        <dbReference type="EMBL" id="AVK74955.1"/>
    </source>
</evidence>
<organism evidence="2">
    <name type="scientific">Pandoravirus quercus</name>
    <dbReference type="NCBI Taxonomy" id="2107709"/>
    <lineage>
        <taxon>Viruses</taxon>
        <taxon>Pandoravirus</taxon>
    </lineage>
</organism>
<dbReference type="PROSITE" id="PS51257">
    <property type="entry name" value="PROKAR_LIPOPROTEIN"/>
    <property type="match status" value="1"/>
</dbReference>
<evidence type="ECO:0000256" key="1">
    <source>
        <dbReference type="SAM" id="MobiDB-lite"/>
    </source>
</evidence>
<protein>
    <submittedName>
        <fullName evidence="2">Uncharacterized protein</fullName>
    </submittedName>
</protein>
<accession>A0A2U7U991</accession>